<dbReference type="InterPro" id="IPR021527">
    <property type="entry name" value="DUF2795"/>
</dbReference>
<organism evidence="2">
    <name type="scientific">Burkholderia cenocepacia</name>
    <dbReference type="NCBI Taxonomy" id="95486"/>
    <lineage>
        <taxon>Bacteria</taxon>
        <taxon>Pseudomonadati</taxon>
        <taxon>Pseudomonadota</taxon>
        <taxon>Betaproteobacteria</taxon>
        <taxon>Burkholderiales</taxon>
        <taxon>Burkholderiaceae</taxon>
        <taxon>Burkholderia</taxon>
        <taxon>Burkholderia cepacia complex</taxon>
    </lineage>
</organism>
<protein>
    <recommendedName>
        <fullName evidence="3">DUF2795 domain-containing protein</fullName>
    </recommendedName>
</protein>
<evidence type="ECO:0000256" key="1">
    <source>
        <dbReference type="SAM" id="MobiDB-lite"/>
    </source>
</evidence>
<feature type="compositionally biased region" description="Basic and acidic residues" evidence="1">
    <location>
        <begin position="7"/>
        <end position="30"/>
    </location>
</feature>
<dbReference type="OrthoDB" id="6161020at2"/>
<sequence>MTSRQHTGHEYSHSRAHEGERVQQDHDKGGHQTGHGKAPSPVDVQKALKGMDYPASKAEVIQCAERSHADAGVLDMLRRIPDREYATPASVSKELGRLM</sequence>
<dbReference type="AlphaFoldDB" id="A0A071M801"/>
<gene>
    <name evidence="2" type="ORF">DT99_24585</name>
</gene>
<proteinExistence type="predicted"/>
<dbReference type="EMBL" id="JJOA01000023">
    <property type="protein sequence ID" value="KEA56868.1"/>
    <property type="molecule type" value="Genomic_DNA"/>
</dbReference>
<evidence type="ECO:0008006" key="3">
    <source>
        <dbReference type="Google" id="ProtNLM"/>
    </source>
</evidence>
<feature type="region of interest" description="Disordered" evidence="1">
    <location>
        <begin position="1"/>
        <end position="43"/>
    </location>
</feature>
<comment type="caution">
    <text evidence="2">The sequence shown here is derived from an EMBL/GenBank/DDBJ whole genome shotgun (WGS) entry which is preliminary data.</text>
</comment>
<accession>A0A071M801</accession>
<dbReference type="Pfam" id="PF11387">
    <property type="entry name" value="DUF2795"/>
    <property type="match status" value="1"/>
</dbReference>
<reference evidence="2" key="1">
    <citation type="submission" date="2014-04" db="EMBL/GenBank/DDBJ databases">
        <title>In planta biocontrol of soil-borne Fusarium wilt of banana through a plant endophytic bacterium, Burkholderia cenocepacia 869T2.</title>
        <authorList>
            <person name="Ho Y.-N."/>
            <person name="Chiang H.-M."/>
            <person name="Chao C.-P."/>
            <person name="Su C.-C."/>
            <person name="Hsu H.-F."/>
            <person name="Guo C.-T."/>
            <person name="Hsieh J.-L."/>
            <person name="Huang C.-C."/>
        </authorList>
    </citation>
    <scope>NUCLEOTIDE SEQUENCE [LARGE SCALE GENOMIC DNA]</scope>
    <source>
        <strain evidence="2">869T2</strain>
    </source>
</reference>
<evidence type="ECO:0000313" key="2">
    <source>
        <dbReference type="EMBL" id="KEA56868.1"/>
    </source>
</evidence>
<name>A0A071M801_9BURK</name>